<dbReference type="Proteomes" id="UP001470230">
    <property type="component" value="Unassembled WGS sequence"/>
</dbReference>
<organism evidence="2 3">
    <name type="scientific">Tritrichomonas musculus</name>
    <dbReference type="NCBI Taxonomy" id="1915356"/>
    <lineage>
        <taxon>Eukaryota</taxon>
        <taxon>Metamonada</taxon>
        <taxon>Parabasalia</taxon>
        <taxon>Tritrichomonadida</taxon>
        <taxon>Tritrichomonadidae</taxon>
        <taxon>Tritrichomonas</taxon>
    </lineage>
</organism>
<evidence type="ECO:0000313" key="3">
    <source>
        <dbReference type="Proteomes" id="UP001470230"/>
    </source>
</evidence>
<protein>
    <recommendedName>
        <fullName evidence="1">Initiator binding domain-containing protein</fullName>
    </recommendedName>
</protein>
<name>A0ABR2L7T5_9EUKA</name>
<gene>
    <name evidence="2" type="ORF">M9Y10_001745</name>
</gene>
<keyword evidence="3" id="KW-1185">Reference proteome</keyword>
<dbReference type="EMBL" id="JAPFFF010000001">
    <property type="protein sequence ID" value="KAK8899429.1"/>
    <property type="molecule type" value="Genomic_DNA"/>
</dbReference>
<proteinExistence type="predicted"/>
<evidence type="ECO:0000313" key="2">
    <source>
        <dbReference type="EMBL" id="KAK8899429.1"/>
    </source>
</evidence>
<feature type="domain" description="Initiator binding" evidence="1">
    <location>
        <begin position="27"/>
        <end position="139"/>
    </location>
</feature>
<dbReference type="Pfam" id="PF10416">
    <property type="entry name" value="IBD"/>
    <property type="match status" value="1"/>
</dbReference>
<sequence>MQPENDPAIPMIENITLPQDMLVIVVIRQYFGMLRAEKGHKPDASPLELELLLIVKFIVASDGNPVDLLRRIGIILVGDKIVINCGLLKDTLISSRSRINNTLNKLKWDIIPMGNNDKWTLLKPLLDRSDVRNWSIRQIPITTQLYTYIHENPQVLFNDGHAAFGDGGLALSIDTLNNMALQTDVGANVGLPETASLNESLSKADE</sequence>
<reference evidence="2 3" key="1">
    <citation type="submission" date="2024-04" db="EMBL/GenBank/DDBJ databases">
        <title>Tritrichomonas musculus Genome.</title>
        <authorList>
            <person name="Alves-Ferreira E."/>
            <person name="Grigg M."/>
            <person name="Lorenzi H."/>
            <person name="Galac M."/>
        </authorList>
    </citation>
    <scope>NUCLEOTIDE SEQUENCE [LARGE SCALE GENOMIC DNA]</scope>
    <source>
        <strain evidence="2 3">EAF2021</strain>
    </source>
</reference>
<dbReference type="InterPro" id="IPR018845">
    <property type="entry name" value="Initiator-bd"/>
</dbReference>
<comment type="caution">
    <text evidence="2">The sequence shown here is derived from an EMBL/GenBank/DDBJ whole genome shotgun (WGS) entry which is preliminary data.</text>
</comment>
<accession>A0ABR2L7T5</accession>
<evidence type="ECO:0000259" key="1">
    <source>
        <dbReference type="Pfam" id="PF10416"/>
    </source>
</evidence>